<dbReference type="InterPro" id="IPR008920">
    <property type="entry name" value="TF_FadR/GntR_C"/>
</dbReference>
<dbReference type="InterPro" id="IPR000524">
    <property type="entry name" value="Tscrpt_reg_HTH_GntR"/>
</dbReference>
<evidence type="ECO:0000313" key="5">
    <source>
        <dbReference type="EMBL" id="NML76713.1"/>
    </source>
</evidence>
<sequence length="240" mass="27267">MTISSNPRPPIAPLPTMDRARQVMDSLAAYIDQANLAGGDRLPAERELMAALGVGRSTIREVIRHFQALGVMETRKGSGTYLLKPITSATIHMPLSVETASVRDALLQTLEVRRGIECEACMVAARRRTDADLFNIEEKLDEMERVHLLKGTAGEEDLAFHLAIYDATHNPLFRQLLEQMREAFERFWEKPFDRPDFARRSFPYHRTLFNAIAAQDTEAARRETIKILDVVEEDIKEMSK</sequence>
<dbReference type="EMBL" id="JABBGK010000008">
    <property type="protein sequence ID" value="NML76713.1"/>
    <property type="molecule type" value="Genomic_DNA"/>
</dbReference>
<dbReference type="GO" id="GO:0003700">
    <property type="term" value="F:DNA-binding transcription factor activity"/>
    <property type="evidence" value="ECO:0007669"/>
    <property type="project" value="InterPro"/>
</dbReference>
<protein>
    <submittedName>
        <fullName evidence="5">FadR family transcriptional regulator</fullName>
    </submittedName>
</protein>
<accession>A0A7Y0B044</accession>
<dbReference type="SUPFAM" id="SSF48008">
    <property type="entry name" value="GntR ligand-binding domain-like"/>
    <property type="match status" value="1"/>
</dbReference>
<dbReference type="Gene3D" id="1.20.120.530">
    <property type="entry name" value="GntR ligand-binding domain-like"/>
    <property type="match status" value="1"/>
</dbReference>
<dbReference type="Gene3D" id="1.10.10.10">
    <property type="entry name" value="Winged helix-like DNA-binding domain superfamily/Winged helix DNA-binding domain"/>
    <property type="match status" value="1"/>
</dbReference>
<feature type="domain" description="HTH gntR-type" evidence="4">
    <location>
        <begin position="17"/>
        <end position="85"/>
    </location>
</feature>
<dbReference type="SMART" id="SM00345">
    <property type="entry name" value="HTH_GNTR"/>
    <property type="match status" value="1"/>
</dbReference>
<dbReference type="PANTHER" id="PTHR43537">
    <property type="entry name" value="TRANSCRIPTIONAL REGULATOR, GNTR FAMILY"/>
    <property type="match status" value="1"/>
</dbReference>
<dbReference type="InterPro" id="IPR036390">
    <property type="entry name" value="WH_DNA-bd_sf"/>
</dbReference>
<comment type="caution">
    <text evidence="5">The sequence shown here is derived from an EMBL/GenBank/DDBJ whole genome shotgun (WGS) entry which is preliminary data.</text>
</comment>
<keyword evidence="6" id="KW-1185">Reference proteome</keyword>
<reference evidence="5 6" key="1">
    <citation type="submission" date="2020-04" db="EMBL/GenBank/DDBJ databases">
        <title>Rhizobium sp. S-51 isolated from soil.</title>
        <authorList>
            <person name="Dahal R.H."/>
        </authorList>
    </citation>
    <scope>NUCLEOTIDE SEQUENCE [LARGE SCALE GENOMIC DNA]</scope>
    <source>
        <strain evidence="5 6">S-51</strain>
    </source>
</reference>
<dbReference type="InterPro" id="IPR036388">
    <property type="entry name" value="WH-like_DNA-bd_sf"/>
</dbReference>
<evidence type="ECO:0000259" key="4">
    <source>
        <dbReference type="PROSITE" id="PS50949"/>
    </source>
</evidence>
<proteinExistence type="predicted"/>
<dbReference type="CDD" id="cd07377">
    <property type="entry name" value="WHTH_GntR"/>
    <property type="match status" value="1"/>
</dbReference>
<dbReference type="GO" id="GO:0003677">
    <property type="term" value="F:DNA binding"/>
    <property type="evidence" value="ECO:0007669"/>
    <property type="project" value="UniProtKB-KW"/>
</dbReference>
<keyword evidence="1" id="KW-0805">Transcription regulation</keyword>
<dbReference type="SUPFAM" id="SSF46785">
    <property type="entry name" value="Winged helix' DNA-binding domain"/>
    <property type="match status" value="1"/>
</dbReference>
<dbReference type="AlphaFoldDB" id="A0A7Y0B044"/>
<evidence type="ECO:0000256" key="1">
    <source>
        <dbReference type="ARBA" id="ARBA00023015"/>
    </source>
</evidence>
<dbReference type="PRINTS" id="PR00035">
    <property type="entry name" value="HTHGNTR"/>
</dbReference>
<organism evidence="5 6">
    <name type="scientific">Rhizobium terricola</name>
    <dbReference type="NCBI Taxonomy" id="2728849"/>
    <lineage>
        <taxon>Bacteria</taxon>
        <taxon>Pseudomonadati</taxon>
        <taxon>Pseudomonadota</taxon>
        <taxon>Alphaproteobacteria</taxon>
        <taxon>Hyphomicrobiales</taxon>
        <taxon>Rhizobiaceae</taxon>
        <taxon>Rhizobium/Agrobacterium group</taxon>
        <taxon>Rhizobium</taxon>
    </lineage>
</organism>
<evidence type="ECO:0000313" key="6">
    <source>
        <dbReference type="Proteomes" id="UP000541470"/>
    </source>
</evidence>
<evidence type="ECO:0000256" key="3">
    <source>
        <dbReference type="ARBA" id="ARBA00023163"/>
    </source>
</evidence>
<keyword evidence="3" id="KW-0804">Transcription</keyword>
<dbReference type="RefSeq" id="WP_169595286.1">
    <property type="nucleotide sequence ID" value="NZ_JABBGK010000008.1"/>
</dbReference>
<dbReference type="Pfam" id="PF07729">
    <property type="entry name" value="FCD"/>
    <property type="match status" value="1"/>
</dbReference>
<dbReference type="PANTHER" id="PTHR43537:SF5">
    <property type="entry name" value="UXU OPERON TRANSCRIPTIONAL REGULATOR"/>
    <property type="match status" value="1"/>
</dbReference>
<name>A0A7Y0B044_9HYPH</name>
<gene>
    <name evidence="5" type="ORF">HHL25_21470</name>
</gene>
<dbReference type="InterPro" id="IPR011711">
    <property type="entry name" value="GntR_C"/>
</dbReference>
<dbReference type="PROSITE" id="PS50949">
    <property type="entry name" value="HTH_GNTR"/>
    <property type="match status" value="1"/>
</dbReference>
<dbReference type="Pfam" id="PF00392">
    <property type="entry name" value="GntR"/>
    <property type="match status" value="1"/>
</dbReference>
<evidence type="ECO:0000256" key="2">
    <source>
        <dbReference type="ARBA" id="ARBA00023125"/>
    </source>
</evidence>
<dbReference type="Proteomes" id="UP000541470">
    <property type="component" value="Unassembled WGS sequence"/>
</dbReference>
<keyword evidence="2" id="KW-0238">DNA-binding</keyword>
<dbReference type="SMART" id="SM00895">
    <property type="entry name" value="FCD"/>
    <property type="match status" value="1"/>
</dbReference>